<dbReference type="InterPro" id="IPR000620">
    <property type="entry name" value="EamA_dom"/>
</dbReference>
<dbReference type="AlphaFoldDB" id="A0A420WGD2"/>
<dbReference type="RefSeq" id="WP_220660246.1">
    <property type="nucleotide sequence ID" value="NZ_RBIG01000002.1"/>
</dbReference>
<evidence type="ECO:0000313" key="8">
    <source>
        <dbReference type="EMBL" id="RKQ70047.1"/>
    </source>
</evidence>
<organism evidence="8 9">
    <name type="scientific">Oceanibaculum indicum</name>
    <dbReference type="NCBI Taxonomy" id="526216"/>
    <lineage>
        <taxon>Bacteria</taxon>
        <taxon>Pseudomonadati</taxon>
        <taxon>Pseudomonadota</taxon>
        <taxon>Alphaproteobacteria</taxon>
        <taxon>Rhodospirillales</taxon>
        <taxon>Oceanibaculaceae</taxon>
        <taxon>Oceanibaculum</taxon>
    </lineage>
</organism>
<feature type="transmembrane region" description="Helical" evidence="6">
    <location>
        <begin position="88"/>
        <end position="108"/>
    </location>
</feature>
<keyword evidence="5 6" id="KW-0472">Membrane</keyword>
<name>A0A420WGD2_9PROT</name>
<protein>
    <submittedName>
        <fullName evidence="8">Drug/metabolite transporter (DMT)-like permease</fullName>
    </submittedName>
</protein>
<evidence type="ECO:0000256" key="1">
    <source>
        <dbReference type="ARBA" id="ARBA00004651"/>
    </source>
</evidence>
<dbReference type="PANTHER" id="PTHR32322:SF18">
    <property type="entry name" value="S-ADENOSYLMETHIONINE_S-ADENOSYLHOMOCYSTEINE TRANSPORTER"/>
    <property type="match status" value="1"/>
</dbReference>
<feature type="transmembrane region" description="Helical" evidence="6">
    <location>
        <begin position="169"/>
        <end position="188"/>
    </location>
</feature>
<feature type="transmembrane region" description="Helical" evidence="6">
    <location>
        <begin position="114"/>
        <end position="135"/>
    </location>
</feature>
<feature type="domain" description="EamA" evidence="7">
    <location>
        <begin position="174"/>
        <end position="306"/>
    </location>
</feature>
<evidence type="ECO:0000256" key="2">
    <source>
        <dbReference type="ARBA" id="ARBA00022475"/>
    </source>
</evidence>
<proteinExistence type="predicted"/>
<dbReference type="InterPro" id="IPR050638">
    <property type="entry name" value="AA-Vitamin_Transporters"/>
</dbReference>
<feature type="transmembrane region" description="Helical" evidence="6">
    <location>
        <begin position="20"/>
        <end position="37"/>
    </location>
</feature>
<feature type="transmembrane region" description="Helical" evidence="6">
    <location>
        <begin position="200"/>
        <end position="221"/>
    </location>
</feature>
<evidence type="ECO:0000256" key="3">
    <source>
        <dbReference type="ARBA" id="ARBA00022692"/>
    </source>
</evidence>
<dbReference type="EMBL" id="RBIG01000002">
    <property type="protein sequence ID" value="RKQ70047.1"/>
    <property type="molecule type" value="Genomic_DNA"/>
</dbReference>
<gene>
    <name evidence="8" type="ORF">BCL74_1983</name>
</gene>
<feature type="transmembrane region" description="Helical" evidence="6">
    <location>
        <begin position="142"/>
        <end position="163"/>
    </location>
</feature>
<feature type="transmembrane region" description="Helical" evidence="6">
    <location>
        <begin position="233"/>
        <end position="254"/>
    </location>
</feature>
<sequence length="313" mass="33223">MDKASTPPETTGSAGGPVGWLFGNAYLLLVLTTLSWGGNAVAGRLAVGEVSPMALTMLRWTGVVVLIALFARHRLIAEWPVLRRHLPYLFALGALGFTGFNALFYIAAHFTVAINIGIIQGSIPVFVLMGAYAAYRTPVTGLQFAGVAVTMLGVAIIAAQGDIARLAELAFNNGDLLMVLACLLYAGYTVALRKRPAVSGLAMFSVMAVAALLTSLPLVGIEAAMGRFQWPSLTGWAVLSFIALFPSFLAQIFFLRSVELVGPGRAGVFVNLVPIFSALLAVLILGERFQLYHALALAFVLGGIALAERLRRS</sequence>
<keyword evidence="4 6" id="KW-1133">Transmembrane helix</keyword>
<accession>A0A420WGD2</accession>
<dbReference type="InterPro" id="IPR037185">
    <property type="entry name" value="EmrE-like"/>
</dbReference>
<evidence type="ECO:0000256" key="6">
    <source>
        <dbReference type="SAM" id="Phobius"/>
    </source>
</evidence>
<dbReference type="SUPFAM" id="SSF103481">
    <property type="entry name" value="Multidrug resistance efflux transporter EmrE"/>
    <property type="match status" value="2"/>
</dbReference>
<feature type="domain" description="EamA" evidence="7">
    <location>
        <begin position="25"/>
        <end position="158"/>
    </location>
</feature>
<evidence type="ECO:0000313" key="9">
    <source>
        <dbReference type="Proteomes" id="UP000277424"/>
    </source>
</evidence>
<comment type="caution">
    <text evidence="8">The sequence shown here is derived from an EMBL/GenBank/DDBJ whole genome shotgun (WGS) entry which is preliminary data.</text>
</comment>
<feature type="transmembrane region" description="Helical" evidence="6">
    <location>
        <begin position="266"/>
        <end position="285"/>
    </location>
</feature>
<evidence type="ECO:0000256" key="5">
    <source>
        <dbReference type="ARBA" id="ARBA00023136"/>
    </source>
</evidence>
<evidence type="ECO:0000256" key="4">
    <source>
        <dbReference type="ARBA" id="ARBA00022989"/>
    </source>
</evidence>
<comment type="subcellular location">
    <subcellularLocation>
        <location evidence="1">Cell membrane</location>
        <topology evidence="1">Multi-pass membrane protein</topology>
    </subcellularLocation>
</comment>
<dbReference type="Pfam" id="PF00892">
    <property type="entry name" value="EamA"/>
    <property type="match status" value="2"/>
</dbReference>
<feature type="transmembrane region" description="Helical" evidence="6">
    <location>
        <begin position="57"/>
        <end position="76"/>
    </location>
</feature>
<feature type="transmembrane region" description="Helical" evidence="6">
    <location>
        <begin position="291"/>
        <end position="307"/>
    </location>
</feature>
<evidence type="ECO:0000259" key="7">
    <source>
        <dbReference type="Pfam" id="PF00892"/>
    </source>
</evidence>
<dbReference type="Proteomes" id="UP000277424">
    <property type="component" value="Unassembled WGS sequence"/>
</dbReference>
<reference evidence="8 9" key="1">
    <citation type="submission" date="2018-10" db="EMBL/GenBank/DDBJ databases">
        <title>Comparative analysis of microorganisms from saline springs in Andes Mountain Range, Colombia.</title>
        <authorList>
            <person name="Rubin E."/>
        </authorList>
    </citation>
    <scope>NUCLEOTIDE SEQUENCE [LARGE SCALE GENOMIC DNA]</scope>
    <source>
        <strain evidence="8 9">USBA 36</strain>
    </source>
</reference>
<dbReference type="GO" id="GO:0005886">
    <property type="term" value="C:plasma membrane"/>
    <property type="evidence" value="ECO:0007669"/>
    <property type="project" value="UniProtKB-SubCell"/>
</dbReference>
<dbReference type="PANTHER" id="PTHR32322">
    <property type="entry name" value="INNER MEMBRANE TRANSPORTER"/>
    <property type="match status" value="1"/>
</dbReference>
<keyword evidence="3 6" id="KW-0812">Transmembrane</keyword>
<keyword evidence="2" id="KW-1003">Cell membrane</keyword>